<evidence type="ECO:0000313" key="1">
    <source>
        <dbReference type="EMBL" id="GFH51473.1"/>
    </source>
</evidence>
<sequence length="244" mass="28077">MAYGTSTVNVLEVVVDLGKSWHIDVLESKCSSHDFPIQELTLTLRTVIHDAVNLVSSNLHRLCKSIERMQHLLILKIYSDVEQKVQIRSASIHTLVIQGLDIEKCDCPCLQEMDVSFRMKRVRHDCSLFQNMPNSVKTLTIRIQDRSDENDLIEYFPARDHDHLKIDIGGMVVNSNSSPSSVARKSYLDETQMPGGDLELDLFEFEEEIHKLLLKKMLRIEKLCLVPSRQCTFLQEKFHAKEIL</sequence>
<dbReference type="Proteomes" id="UP001054902">
    <property type="component" value="Unassembled WGS sequence"/>
</dbReference>
<protein>
    <submittedName>
        <fullName evidence="1">Uncharacterized protein</fullName>
    </submittedName>
</protein>
<organism evidence="1 2">
    <name type="scientific">Chaetoceros tenuissimus</name>
    <dbReference type="NCBI Taxonomy" id="426638"/>
    <lineage>
        <taxon>Eukaryota</taxon>
        <taxon>Sar</taxon>
        <taxon>Stramenopiles</taxon>
        <taxon>Ochrophyta</taxon>
        <taxon>Bacillariophyta</taxon>
        <taxon>Coscinodiscophyceae</taxon>
        <taxon>Chaetocerotophycidae</taxon>
        <taxon>Chaetocerotales</taxon>
        <taxon>Chaetocerotaceae</taxon>
        <taxon>Chaetoceros</taxon>
    </lineage>
</organism>
<accession>A0AAD3CSP3</accession>
<keyword evidence="2" id="KW-1185">Reference proteome</keyword>
<evidence type="ECO:0000313" key="2">
    <source>
        <dbReference type="Proteomes" id="UP001054902"/>
    </source>
</evidence>
<gene>
    <name evidence="1" type="ORF">CTEN210_07949</name>
</gene>
<dbReference type="AlphaFoldDB" id="A0AAD3CSP3"/>
<comment type="caution">
    <text evidence="1">The sequence shown here is derived from an EMBL/GenBank/DDBJ whole genome shotgun (WGS) entry which is preliminary data.</text>
</comment>
<name>A0AAD3CSP3_9STRA</name>
<reference evidence="1 2" key="1">
    <citation type="journal article" date="2021" name="Sci. Rep.">
        <title>The genome of the diatom Chaetoceros tenuissimus carries an ancient integrated fragment of an extant virus.</title>
        <authorList>
            <person name="Hongo Y."/>
            <person name="Kimura K."/>
            <person name="Takaki Y."/>
            <person name="Yoshida Y."/>
            <person name="Baba S."/>
            <person name="Kobayashi G."/>
            <person name="Nagasaki K."/>
            <person name="Hano T."/>
            <person name="Tomaru Y."/>
        </authorList>
    </citation>
    <scope>NUCLEOTIDE SEQUENCE [LARGE SCALE GENOMIC DNA]</scope>
    <source>
        <strain evidence="1 2">NIES-3715</strain>
    </source>
</reference>
<proteinExistence type="predicted"/>
<dbReference type="EMBL" id="BLLK01000045">
    <property type="protein sequence ID" value="GFH51473.1"/>
    <property type="molecule type" value="Genomic_DNA"/>
</dbReference>